<evidence type="ECO:0000313" key="2">
    <source>
        <dbReference type="Proteomes" id="UP000053675"/>
    </source>
</evidence>
<dbReference type="Gene3D" id="1.10.3230.30">
    <property type="entry name" value="Phage gp6-like head-tail connector protein"/>
    <property type="match status" value="1"/>
</dbReference>
<protein>
    <submittedName>
        <fullName evidence="1">Uncharacterized protein</fullName>
    </submittedName>
</protein>
<keyword evidence="2" id="KW-1185">Reference proteome</keyword>
<dbReference type="InterPro" id="IPR021146">
    <property type="entry name" value="Phage_gp6-like_head-tail"/>
</dbReference>
<name>A0A084UCG7_9HYPH</name>
<dbReference type="Pfam" id="PF05135">
    <property type="entry name" value="Phage_connect_1"/>
    <property type="match status" value="1"/>
</dbReference>
<proteinExistence type="predicted"/>
<dbReference type="InterPro" id="IPR011738">
    <property type="entry name" value="Phage_CHP"/>
</dbReference>
<organism evidence="1 2">
    <name type="scientific">Nitratireductor basaltis</name>
    <dbReference type="NCBI Taxonomy" id="472175"/>
    <lineage>
        <taxon>Bacteria</taxon>
        <taxon>Pseudomonadati</taxon>
        <taxon>Pseudomonadota</taxon>
        <taxon>Alphaproteobacteria</taxon>
        <taxon>Hyphomicrobiales</taxon>
        <taxon>Phyllobacteriaceae</taxon>
        <taxon>Nitratireductor</taxon>
    </lineage>
</organism>
<comment type="caution">
    <text evidence="1">The sequence shown here is derived from an EMBL/GenBank/DDBJ whole genome shotgun (WGS) entry which is preliminary data.</text>
</comment>
<sequence length="189" mass="20951">MTLFRTVAPAVEPVTLSEARAHMRLDHDSEGDLIAGLIRAAREEVERSTGLALIEQSWRLVLDAWPQDEPVLLKKGPVRAIHGVTVYGREGEAQAMAVEKLVADTNSTPARLFLTKRPKPDVMINGIEIDFSAGFGESGADVPDLLKRAILLLVAHWYEFRGAVRADQQPVSLPDSYRQLIASFREVRL</sequence>
<dbReference type="AlphaFoldDB" id="A0A084UCG7"/>
<dbReference type="CDD" id="cd08054">
    <property type="entry name" value="gp6"/>
    <property type="match status" value="1"/>
</dbReference>
<dbReference type="OrthoDB" id="7597216at2"/>
<dbReference type="RefSeq" id="WP_036481731.1">
    <property type="nucleotide sequence ID" value="NZ_JMQM01000001.1"/>
</dbReference>
<reference evidence="1 2" key="1">
    <citation type="submission" date="2014-05" db="EMBL/GenBank/DDBJ databases">
        <title>Draft Genome Sequence of Nitratireductor basaltis Strain UMTGB225, A Marine Bacterium Isolated from Green Barrel Tunicate.</title>
        <authorList>
            <person name="Gan H.Y."/>
        </authorList>
    </citation>
    <scope>NUCLEOTIDE SEQUENCE [LARGE SCALE GENOMIC DNA]</scope>
    <source>
        <strain evidence="1 2">UMTGB225</strain>
    </source>
</reference>
<dbReference type="Proteomes" id="UP000053675">
    <property type="component" value="Unassembled WGS sequence"/>
</dbReference>
<dbReference type="NCBIfam" id="TIGR01560">
    <property type="entry name" value="put_DNA_pack"/>
    <property type="match status" value="2"/>
</dbReference>
<gene>
    <name evidence="1" type="ORF">EL18_01691</name>
</gene>
<dbReference type="InterPro" id="IPR006450">
    <property type="entry name" value="Phage_HK97_gp6-like"/>
</dbReference>
<dbReference type="STRING" id="472175.EL18_01691"/>
<dbReference type="NCBIfam" id="TIGR02215">
    <property type="entry name" value="phage_chp_gp8"/>
    <property type="match status" value="1"/>
</dbReference>
<dbReference type="eggNOG" id="ENOG5032SBG">
    <property type="taxonomic scope" value="Bacteria"/>
</dbReference>
<evidence type="ECO:0000313" key="1">
    <source>
        <dbReference type="EMBL" id="KFB10653.1"/>
    </source>
</evidence>
<dbReference type="EMBL" id="JMQM01000001">
    <property type="protein sequence ID" value="KFB10653.1"/>
    <property type="molecule type" value="Genomic_DNA"/>
</dbReference>
<accession>A0A084UCG7</accession>
<dbReference type="PATRIC" id="fig|472175.3.peg.1698"/>